<evidence type="ECO:0008006" key="5">
    <source>
        <dbReference type="Google" id="ProtNLM"/>
    </source>
</evidence>
<reference evidence="3 4" key="1">
    <citation type="submission" date="2023-04" db="EMBL/GenBank/DDBJ databases">
        <title>Genome of Basidiobolus ranarum AG-B5.</title>
        <authorList>
            <person name="Stajich J.E."/>
            <person name="Carter-House D."/>
            <person name="Gryganskyi A."/>
        </authorList>
    </citation>
    <scope>NUCLEOTIDE SEQUENCE [LARGE SCALE GENOMIC DNA]</scope>
    <source>
        <strain evidence="3 4">AG-B5</strain>
    </source>
</reference>
<evidence type="ECO:0000256" key="2">
    <source>
        <dbReference type="SAM" id="MobiDB-lite"/>
    </source>
</evidence>
<dbReference type="PANTHER" id="PTHR46430">
    <property type="entry name" value="PROTEIN SKT5-RELATED"/>
    <property type="match status" value="1"/>
</dbReference>
<dbReference type="Gene3D" id="1.25.40.10">
    <property type="entry name" value="Tetratricopeptide repeat domain"/>
    <property type="match status" value="2"/>
</dbReference>
<dbReference type="InterPro" id="IPR011990">
    <property type="entry name" value="TPR-like_helical_dom_sf"/>
</dbReference>
<accession>A0ABR2VYX7</accession>
<sequence length="710" mass="79627">MLSPETRHSTKDRVTNRSKKPLGPRPYPSTAEYATVHSNNKEETPLIRVPHSLDPGFNNDSRTSSNTKVVYSPYMYRPQSYPPLYYNYGYLPPPSSIANTATRVRPQFSHLTKNNFVGALPSTPIPSTYHVQYNYLYPPPQYDVQPPPTPPVPLMVEQSNIITENEIILDEGNILANVPDDSLPYESDEDIEKELRDRFQALCMSTDTDHSSPESVYHNSHVYGSQSTVGASCSNQEHLNTLQNQHCSHFNSSVNNHALVGRNSDDSLTSDDYATLRSSTISSQCLSPRPTSIIELRPKDFSPSKLNRNRNLNHTNPPLLNLPGPSASLKRSMSATTQRASLTLVNEESALGMYRETAKKTNDPRIQLEFAKYLLSLSTMFGDPNAKDGNTSIQKLLDEAIFWIKRLQKSGQPEAMFIFAGWLEKGMYNFPQNPDKALSLYKSSSKYGFVKSTYKVGHFYERKKEYSRAVQFYLKAASRGDVSANYRLGTAYLYGEIKLKPNLNHAMLYLSRSAKEANKDCPNGAYLYGTVLTGDFKLVDITTLHHDLEMGQEYIEKAARLGYCPALYRLGTCYEFGELGYPVNPLKSIEFFREGAEKGDPDCQMGLSGWYASGAEGILEQNDDLAHSWCFQAACKGLPKAEFAMGYYYEIGVGVPVDLHNANNWYIKAAAHGSQDAQRRLANGTNTIPLKRDIGAIRQEKHEQSDCIIS</sequence>
<organism evidence="3 4">
    <name type="scientific">Basidiobolus ranarum</name>
    <dbReference type="NCBI Taxonomy" id="34480"/>
    <lineage>
        <taxon>Eukaryota</taxon>
        <taxon>Fungi</taxon>
        <taxon>Fungi incertae sedis</taxon>
        <taxon>Zoopagomycota</taxon>
        <taxon>Entomophthoromycotina</taxon>
        <taxon>Basidiobolomycetes</taxon>
        <taxon>Basidiobolales</taxon>
        <taxon>Basidiobolaceae</taxon>
        <taxon>Basidiobolus</taxon>
    </lineage>
</organism>
<name>A0ABR2VYX7_9FUNG</name>
<dbReference type="SMART" id="SM00671">
    <property type="entry name" value="SEL1"/>
    <property type="match status" value="6"/>
</dbReference>
<dbReference type="InterPro" id="IPR006597">
    <property type="entry name" value="Sel1-like"/>
</dbReference>
<comment type="caution">
    <text evidence="3">The sequence shown here is derived from an EMBL/GenBank/DDBJ whole genome shotgun (WGS) entry which is preliminary data.</text>
</comment>
<feature type="region of interest" description="Disordered" evidence="2">
    <location>
        <begin position="301"/>
        <end position="325"/>
    </location>
</feature>
<protein>
    <recommendedName>
        <fullName evidence="5">HCP-like protein</fullName>
    </recommendedName>
</protein>
<gene>
    <name evidence="3" type="ORF">K7432_008272</name>
</gene>
<proteinExistence type="predicted"/>
<dbReference type="InterPro" id="IPR051726">
    <property type="entry name" value="Chitin_Synth_Reg"/>
</dbReference>
<feature type="compositionally biased region" description="Basic and acidic residues" evidence="2">
    <location>
        <begin position="1"/>
        <end position="15"/>
    </location>
</feature>
<evidence type="ECO:0000313" key="3">
    <source>
        <dbReference type="EMBL" id="KAK9710682.1"/>
    </source>
</evidence>
<feature type="region of interest" description="Disordered" evidence="2">
    <location>
        <begin position="1"/>
        <end position="29"/>
    </location>
</feature>
<evidence type="ECO:0000313" key="4">
    <source>
        <dbReference type="Proteomes" id="UP001479436"/>
    </source>
</evidence>
<keyword evidence="4" id="KW-1185">Reference proteome</keyword>
<keyword evidence="1" id="KW-0677">Repeat</keyword>
<dbReference type="SUPFAM" id="SSF81901">
    <property type="entry name" value="HCP-like"/>
    <property type="match status" value="2"/>
</dbReference>
<dbReference type="EMBL" id="JASJQH010007326">
    <property type="protein sequence ID" value="KAK9710682.1"/>
    <property type="molecule type" value="Genomic_DNA"/>
</dbReference>
<feature type="compositionally biased region" description="Low complexity" evidence="2">
    <location>
        <begin position="309"/>
        <end position="323"/>
    </location>
</feature>
<dbReference type="Proteomes" id="UP001479436">
    <property type="component" value="Unassembled WGS sequence"/>
</dbReference>
<evidence type="ECO:0000256" key="1">
    <source>
        <dbReference type="ARBA" id="ARBA00022737"/>
    </source>
</evidence>
<dbReference type="Pfam" id="PF08238">
    <property type="entry name" value="Sel1"/>
    <property type="match status" value="7"/>
</dbReference>